<comment type="caution">
    <text evidence="3">The sequence shown here is derived from an EMBL/GenBank/DDBJ whole genome shotgun (WGS) entry which is preliminary data.</text>
</comment>
<protein>
    <submittedName>
        <fullName evidence="3">Uncharacterized protein</fullName>
    </submittedName>
</protein>
<keyword evidence="4" id="KW-1185">Reference proteome</keyword>
<feature type="region of interest" description="Disordered" evidence="1">
    <location>
        <begin position="195"/>
        <end position="235"/>
    </location>
</feature>
<evidence type="ECO:0000256" key="2">
    <source>
        <dbReference type="SAM" id="Phobius"/>
    </source>
</evidence>
<organism evidence="3 4">
    <name type="scientific">Brachionus plicatilis</name>
    <name type="common">Marine rotifer</name>
    <name type="synonym">Brachionus muelleri</name>
    <dbReference type="NCBI Taxonomy" id="10195"/>
    <lineage>
        <taxon>Eukaryota</taxon>
        <taxon>Metazoa</taxon>
        <taxon>Spiralia</taxon>
        <taxon>Gnathifera</taxon>
        <taxon>Rotifera</taxon>
        <taxon>Eurotatoria</taxon>
        <taxon>Monogononta</taxon>
        <taxon>Pseudotrocha</taxon>
        <taxon>Ploima</taxon>
        <taxon>Brachionidae</taxon>
        <taxon>Brachionus</taxon>
    </lineage>
</organism>
<reference evidence="3 4" key="1">
    <citation type="journal article" date="2018" name="Sci. Rep.">
        <title>Genomic signatures of local adaptation to the degree of environmental predictability in rotifers.</title>
        <authorList>
            <person name="Franch-Gras L."/>
            <person name="Hahn C."/>
            <person name="Garcia-Roger E.M."/>
            <person name="Carmona M.J."/>
            <person name="Serra M."/>
            <person name="Gomez A."/>
        </authorList>
    </citation>
    <scope>NUCLEOTIDE SEQUENCE [LARGE SCALE GENOMIC DNA]</scope>
    <source>
        <strain evidence="3">HYR1</strain>
    </source>
</reference>
<keyword evidence="2" id="KW-0812">Transmembrane</keyword>
<evidence type="ECO:0000313" key="4">
    <source>
        <dbReference type="Proteomes" id="UP000276133"/>
    </source>
</evidence>
<evidence type="ECO:0000256" key="1">
    <source>
        <dbReference type="SAM" id="MobiDB-lite"/>
    </source>
</evidence>
<dbReference type="OrthoDB" id="10625763at2759"/>
<accession>A0A3M7PQB5</accession>
<feature type="compositionally biased region" description="Low complexity" evidence="1">
    <location>
        <begin position="226"/>
        <end position="235"/>
    </location>
</feature>
<keyword evidence="2" id="KW-0472">Membrane</keyword>
<dbReference type="EMBL" id="REGN01009371">
    <property type="protein sequence ID" value="RNA01312.1"/>
    <property type="molecule type" value="Genomic_DNA"/>
</dbReference>
<evidence type="ECO:0000313" key="3">
    <source>
        <dbReference type="EMBL" id="RNA01312.1"/>
    </source>
</evidence>
<dbReference type="Proteomes" id="UP000276133">
    <property type="component" value="Unassembled WGS sequence"/>
</dbReference>
<keyword evidence="2" id="KW-1133">Transmembrane helix</keyword>
<dbReference type="AlphaFoldDB" id="A0A3M7PQB5"/>
<gene>
    <name evidence="3" type="ORF">BpHYR1_020595</name>
</gene>
<feature type="transmembrane region" description="Helical" evidence="2">
    <location>
        <begin position="7"/>
        <end position="29"/>
    </location>
</feature>
<name>A0A3M7PQB5_BRAPC</name>
<proteinExistence type="predicted"/>
<dbReference type="Gene3D" id="1.20.5.930">
    <property type="entry name" value="Bicelle-embedded integrin alpha(iib) transmembrane segment"/>
    <property type="match status" value="1"/>
</dbReference>
<sequence length="271" mass="30223">MLKHIDIRIIILSILAGIILLILSTIILWCCGFFRRFEPNEEAKTKLSETVTSDEEISSSNDVIDVAKDLSKSENENRENVNLLSTNNSFNQSYVQSGTLCPIKQKQTLIDLNDCSNSAKNLNNGLTNRIALFSSPKQYKNLNNLIKSDEIYGFTPLNQIMKSETNLSQLSTFQVNSKNNTISSGKIGNKSLSLSAQQSNEEKKLIKQPKYSYTNRLPPVPRRNSKTNINNSNVNLSLNNSLKNVNKLSVSVAPNRVGSSANVSSTETEFW</sequence>